<dbReference type="GO" id="GO:0016757">
    <property type="term" value="F:glycosyltransferase activity"/>
    <property type="evidence" value="ECO:0007669"/>
    <property type="project" value="UniProtKB-KW"/>
</dbReference>
<comment type="similarity">
    <text evidence="3">Belongs to the transpeptidase family.</text>
</comment>
<evidence type="ECO:0000259" key="15">
    <source>
        <dbReference type="Pfam" id="PF00905"/>
    </source>
</evidence>
<dbReference type="Gene3D" id="3.40.710.10">
    <property type="entry name" value="DD-peptidase/beta-lactamase superfamily"/>
    <property type="match status" value="1"/>
</dbReference>
<feature type="region of interest" description="Disordered" evidence="14">
    <location>
        <begin position="613"/>
        <end position="655"/>
    </location>
</feature>
<sequence>MVKRILVLKVVFLLALIIVVARAAQLQLVMGDYYYQLSEGNRISLRPINAPRGKIYDKNGKILVSNKLAYDLYLLPNEVPPDISVKEILHRLSKYTNLPISQLEKNYQEHEGDSSPSPIILKRNITPETMVIIQENAESLPGIFIKESAIRYYVYGDLAPHVVGYVGEISTEELRNLTSQGYDYRGGDIVGKAGLERQYEIYLKGTDGIEQIEVNSLREKVRTLGIKPPRPGNNLILNLDYELQKETERLLEEHFYKLREEFLDDPEMYSPTGAAAIVMDPDTGEILAMASIPDYNLNEFAEGLSLKEYKELLNDPLKPLLNRTIMAAVPPGSIFKLVTGTAAIEELGIRADTKFVDENGMFFVPNWSRPYKNWHPGGEGELSFTRAIARSNNVVFYELGYRLYKKYRGKKLKWYAHQYGLGSPTGIDLPGEKEGLVPDEKWKRKVFNEGWYPGDSVNLSIGQGGLLTTPLQLAVMVSSIANGGIIYEPHLVDKVISPDGEVVLDVKPRIKKRLPFRRQTLNILEKGMVEVTSTSYGTARSVFADFPIKVAGKTGTAQTGTSRPNHGWFAGYAPVEDPEITVLVFLENGNSSSYTLPIVAGILRTYFGIEEPVEEEQNNEGSSSSLDENVQEVEDKTGDKKDKEQEIEKEREIQDDDKKLLEYLEEVFSKE</sequence>
<dbReference type="GO" id="GO:0008658">
    <property type="term" value="F:penicillin binding"/>
    <property type="evidence" value="ECO:0007669"/>
    <property type="project" value="InterPro"/>
</dbReference>
<evidence type="ECO:0000256" key="14">
    <source>
        <dbReference type="SAM" id="MobiDB-lite"/>
    </source>
</evidence>
<keyword evidence="17" id="KW-0808">Transferase</keyword>
<dbReference type="InterPro" id="IPR001460">
    <property type="entry name" value="PCN-bd_Tpept"/>
</dbReference>
<keyword evidence="12" id="KW-0472">Membrane</keyword>
<evidence type="ECO:0000256" key="3">
    <source>
        <dbReference type="ARBA" id="ARBA00007171"/>
    </source>
</evidence>
<keyword evidence="6" id="KW-0645">Protease</keyword>
<gene>
    <name evidence="17" type="ordered locus">Hore_14210</name>
</gene>
<dbReference type="InterPro" id="IPR050515">
    <property type="entry name" value="Beta-lactam/transpept"/>
</dbReference>
<comment type="subcellular location">
    <subcellularLocation>
        <location evidence="2">Cell membrane</location>
    </subcellularLocation>
    <subcellularLocation>
        <location evidence="1">Membrane</location>
        <topology evidence="1">Single-pass membrane protein</topology>
    </subcellularLocation>
</comment>
<name>B8CY01_HALOH</name>
<dbReference type="OrthoDB" id="9804124at2"/>
<feature type="domain" description="Penicillin-binding protein dimerisation" evidence="16">
    <location>
        <begin position="47"/>
        <end position="221"/>
    </location>
</feature>
<keyword evidence="10" id="KW-0573">Peptidoglycan synthesis</keyword>
<dbReference type="GO" id="GO:0008360">
    <property type="term" value="P:regulation of cell shape"/>
    <property type="evidence" value="ECO:0007669"/>
    <property type="project" value="UniProtKB-KW"/>
</dbReference>
<evidence type="ECO:0000256" key="10">
    <source>
        <dbReference type="ARBA" id="ARBA00022984"/>
    </source>
</evidence>
<dbReference type="Pfam" id="PF00905">
    <property type="entry name" value="Transpeptidase"/>
    <property type="match status" value="1"/>
</dbReference>
<evidence type="ECO:0000256" key="12">
    <source>
        <dbReference type="ARBA" id="ARBA00023136"/>
    </source>
</evidence>
<dbReference type="GO" id="GO:0009252">
    <property type="term" value="P:peptidoglycan biosynthetic process"/>
    <property type="evidence" value="ECO:0007669"/>
    <property type="project" value="UniProtKB-KW"/>
</dbReference>
<dbReference type="GO" id="GO:0006508">
    <property type="term" value="P:proteolysis"/>
    <property type="evidence" value="ECO:0007669"/>
    <property type="project" value="UniProtKB-KW"/>
</dbReference>
<keyword evidence="4" id="KW-1003">Cell membrane</keyword>
<dbReference type="Gene3D" id="3.90.1310.10">
    <property type="entry name" value="Penicillin-binding protein 2a (Domain 2)"/>
    <property type="match status" value="1"/>
</dbReference>
<evidence type="ECO:0000259" key="16">
    <source>
        <dbReference type="Pfam" id="PF03717"/>
    </source>
</evidence>
<dbReference type="STRING" id="373903.Hore_14210"/>
<dbReference type="HOGENOM" id="CLU_009289_1_2_9"/>
<organism evidence="17 18">
    <name type="scientific">Halothermothrix orenii (strain H 168 / OCM 544 / DSM 9562)</name>
    <dbReference type="NCBI Taxonomy" id="373903"/>
    <lineage>
        <taxon>Bacteria</taxon>
        <taxon>Bacillati</taxon>
        <taxon>Bacillota</taxon>
        <taxon>Clostridia</taxon>
        <taxon>Halanaerobiales</taxon>
        <taxon>Halothermotrichaceae</taxon>
        <taxon>Halothermothrix</taxon>
    </lineage>
</organism>
<dbReference type="GO" id="GO:0071972">
    <property type="term" value="F:peptidoglycan L,D-transpeptidase activity"/>
    <property type="evidence" value="ECO:0007669"/>
    <property type="project" value="TreeGrafter"/>
</dbReference>
<dbReference type="GO" id="GO:0009002">
    <property type="term" value="F:serine-type D-Ala-D-Ala carboxypeptidase activity"/>
    <property type="evidence" value="ECO:0007669"/>
    <property type="project" value="InterPro"/>
</dbReference>
<evidence type="ECO:0000256" key="4">
    <source>
        <dbReference type="ARBA" id="ARBA00022475"/>
    </source>
</evidence>
<dbReference type="InterPro" id="IPR036138">
    <property type="entry name" value="PBP_dimer_sf"/>
</dbReference>
<dbReference type="RefSeq" id="WP_012636353.1">
    <property type="nucleotide sequence ID" value="NC_011899.1"/>
</dbReference>
<evidence type="ECO:0000256" key="8">
    <source>
        <dbReference type="ARBA" id="ARBA00022801"/>
    </source>
</evidence>
<keyword evidence="18" id="KW-1185">Reference proteome</keyword>
<keyword evidence="13" id="KW-0961">Cell wall biogenesis/degradation</keyword>
<dbReference type="SUPFAM" id="SSF56601">
    <property type="entry name" value="beta-lactamase/transpeptidase-like"/>
    <property type="match status" value="1"/>
</dbReference>
<dbReference type="InterPro" id="IPR012338">
    <property type="entry name" value="Beta-lactam/transpept-like"/>
</dbReference>
<proteinExistence type="inferred from homology"/>
<dbReference type="NCBIfam" id="TIGR03423">
    <property type="entry name" value="pbp2_mrdA"/>
    <property type="match status" value="1"/>
</dbReference>
<keyword evidence="7" id="KW-0812">Transmembrane</keyword>
<dbReference type="InterPro" id="IPR005311">
    <property type="entry name" value="PBP_dimer"/>
</dbReference>
<evidence type="ECO:0000256" key="7">
    <source>
        <dbReference type="ARBA" id="ARBA00022692"/>
    </source>
</evidence>
<keyword evidence="9" id="KW-0133">Cell shape</keyword>
<dbReference type="InterPro" id="IPR017790">
    <property type="entry name" value="Penicillin-binding_protein_2"/>
</dbReference>
<dbReference type="KEGG" id="hor:Hore_14210"/>
<keyword evidence="11" id="KW-1133">Transmembrane helix</keyword>
<keyword evidence="8" id="KW-0378">Hydrolase</keyword>
<dbReference type="Gene3D" id="3.30.1390.30">
    <property type="entry name" value="Penicillin-binding protein 2a, domain 3"/>
    <property type="match status" value="1"/>
</dbReference>
<evidence type="ECO:0000256" key="13">
    <source>
        <dbReference type="ARBA" id="ARBA00023316"/>
    </source>
</evidence>
<evidence type="ECO:0000256" key="6">
    <source>
        <dbReference type="ARBA" id="ARBA00022670"/>
    </source>
</evidence>
<accession>B8CY01</accession>
<evidence type="ECO:0000256" key="9">
    <source>
        <dbReference type="ARBA" id="ARBA00022960"/>
    </source>
</evidence>
<keyword evidence="5" id="KW-0997">Cell inner membrane</keyword>
<evidence type="ECO:0000313" key="18">
    <source>
        <dbReference type="Proteomes" id="UP000000719"/>
    </source>
</evidence>
<evidence type="ECO:0000256" key="5">
    <source>
        <dbReference type="ARBA" id="ARBA00022519"/>
    </source>
</evidence>
<dbReference type="EMBL" id="CP001098">
    <property type="protein sequence ID" value="ACL70170.1"/>
    <property type="molecule type" value="Genomic_DNA"/>
</dbReference>
<dbReference type="GO" id="GO:0071555">
    <property type="term" value="P:cell wall organization"/>
    <property type="evidence" value="ECO:0007669"/>
    <property type="project" value="UniProtKB-KW"/>
</dbReference>
<evidence type="ECO:0000256" key="11">
    <source>
        <dbReference type="ARBA" id="ARBA00022989"/>
    </source>
</evidence>
<dbReference type="GO" id="GO:0005886">
    <property type="term" value="C:plasma membrane"/>
    <property type="evidence" value="ECO:0007669"/>
    <property type="project" value="UniProtKB-SubCell"/>
</dbReference>
<evidence type="ECO:0000313" key="17">
    <source>
        <dbReference type="EMBL" id="ACL70170.1"/>
    </source>
</evidence>
<dbReference type="EC" id="2.4.1.129" evidence="17"/>
<dbReference type="Pfam" id="PF03717">
    <property type="entry name" value="PBP_dimer"/>
    <property type="match status" value="1"/>
</dbReference>
<dbReference type="SUPFAM" id="SSF56519">
    <property type="entry name" value="Penicillin binding protein dimerisation domain"/>
    <property type="match status" value="1"/>
</dbReference>
<keyword evidence="17" id="KW-0328">Glycosyltransferase</keyword>
<dbReference type="PANTHER" id="PTHR30627">
    <property type="entry name" value="PEPTIDOGLYCAN D,D-TRANSPEPTIDASE"/>
    <property type="match status" value="1"/>
</dbReference>
<dbReference type="PANTHER" id="PTHR30627:SF2">
    <property type="entry name" value="PEPTIDOGLYCAN D,D-TRANSPEPTIDASE MRDA"/>
    <property type="match status" value="1"/>
</dbReference>
<feature type="domain" description="Penicillin-binding protein transpeptidase" evidence="15">
    <location>
        <begin position="275"/>
        <end position="602"/>
    </location>
</feature>
<protein>
    <submittedName>
        <fullName evidence="17">Peptidoglycan glycosyltransferase</fullName>
        <ecNumber evidence="17">2.4.1.129</ecNumber>
    </submittedName>
</protein>
<dbReference type="AlphaFoldDB" id="B8CY01"/>
<evidence type="ECO:0000256" key="1">
    <source>
        <dbReference type="ARBA" id="ARBA00004167"/>
    </source>
</evidence>
<evidence type="ECO:0000256" key="2">
    <source>
        <dbReference type="ARBA" id="ARBA00004236"/>
    </source>
</evidence>
<dbReference type="Proteomes" id="UP000000719">
    <property type="component" value="Chromosome"/>
</dbReference>
<dbReference type="eggNOG" id="COG0768">
    <property type="taxonomic scope" value="Bacteria"/>
</dbReference>
<reference evidence="17 18" key="1">
    <citation type="journal article" date="2009" name="PLoS ONE">
        <title>Genome analysis of the anaerobic thermohalophilic bacterium Halothermothrix orenii.</title>
        <authorList>
            <person name="Mavromatis K."/>
            <person name="Ivanova N."/>
            <person name="Anderson I."/>
            <person name="Lykidis A."/>
            <person name="Hooper S.D."/>
            <person name="Sun H."/>
            <person name="Kunin V."/>
            <person name="Lapidus A."/>
            <person name="Hugenholtz P."/>
            <person name="Patel B."/>
            <person name="Kyrpides N.C."/>
        </authorList>
    </citation>
    <scope>NUCLEOTIDE SEQUENCE [LARGE SCALE GENOMIC DNA]</scope>
    <source>
        <strain evidence="18">H 168 / OCM 544 / DSM 9562</strain>
    </source>
</reference>
<feature type="compositionally biased region" description="Basic and acidic residues" evidence="14">
    <location>
        <begin position="633"/>
        <end position="655"/>
    </location>
</feature>